<dbReference type="Gene3D" id="3.30.565.10">
    <property type="entry name" value="Histidine kinase-like ATPase, C-terminal domain"/>
    <property type="match status" value="1"/>
</dbReference>
<dbReference type="EC" id="2.7.13.3" evidence="2"/>
<feature type="domain" description="Histidine kinase" evidence="5">
    <location>
        <begin position="161"/>
        <end position="369"/>
    </location>
</feature>
<reference evidence="7 8" key="1">
    <citation type="submission" date="2019-07" db="EMBL/GenBank/DDBJ databases">
        <title>Pseudomonas mangiferae sp. nov., isolated from bark of mango tree in Thailand.</title>
        <authorList>
            <person name="Srisuk N."/>
            <person name="Anurat P."/>
        </authorList>
    </citation>
    <scope>NUCLEOTIDE SEQUENCE [LARGE SCALE GENOMIC DNA]</scope>
    <source>
        <strain evidence="7 8">DMKU_BBB3-04</strain>
    </source>
</reference>
<evidence type="ECO:0000256" key="2">
    <source>
        <dbReference type="ARBA" id="ARBA00012438"/>
    </source>
</evidence>
<dbReference type="OrthoDB" id="9804645at2"/>
<dbReference type="PROSITE" id="PS50110">
    <property type="entry name" value="RESPONSE_REGULATORY"/>
    <property type="match status" value="1"/>
</dbReference>
<dbReference type="EMBL" id="VJOY01000001">
    <property type="protein sequence ID" value="TRX76638.1"/>
    <property type="molecule type" value="Genomic_DNA"/>
</dbReference>
<dbReference type="Pfam" id="PF00072">
    <property type="entry name" value="Response_reg"/>
    <property type="match status" value="1"/>
</dbReference>
<proteinExistence type="predicted"/>
<dbReference type="Gene3D" id="1.10.287.130">
    <property type="match status" value="1"/>
</dbReference>
<dbReference type="Gene3D" id="3.40.50.2300">
    <property type="match status" value="1"/>
</dbReference>
<gene>
    <name evidence="7" type="ORF">FM069_01025</name>
</gene>
<dbReference type="SUPFAM" id="SSF52172">
    <property type="entry name" value="CheY-like"/>
    <property type="match status" value="1"/>
</dbReference>
<evidence type="ECO:0000256" key="4">
    <source>
        <dbReference type="PROSITE-ProRule" id="PRU00169"/>
    </source>
</evidence>
<dbReference type="SMART" id="SM00387">
    <property type="entry name" value="HATPase_c"/>
    <property type="match status" value="1"/>
</dbReference>
<sequence length="372" mass="41277">MTDRKRIAIIDDTVANRYVLKKILGSQRDAYDVVEAGTGREGLDLIDHDTDLMIVDVNLPDMTGFELVQALESRLGKGNLPPVINISATFVSGKDKAMGLTSGAQAYLTHPINPDEVLATIALLLESSTRFGHLEHQRNAAVARSENLETEKIMLERFMRSLSHDLRSPLTAATMVVKLMKKKPERRNEEMLQILDENLVRMAQMITNVLDISHVSLGGSVPLRGEKHELHGLLREAVENLRLQVENEIRLDEEPGEQLVYWDKQAFLRILDNVVVNAAKHGAPQCPITVGQRRDQEQIVISVSNEGRMPDDVLANLATPYFISSRSDTQGWGLGLPIVKALSESFGGHTVFGNQEGRVRVDIYLPVALGNP</sequence>
<dbReference type="InterPro" id="IPR001789">
    <property type="entry name" value="Sig_transdc_resp-reg_receiver"/>
</dbReference>
<dbReference type="PANTHER" id="PTHR43547:SF2">
    <property type="entry name" value="HYBRID SIGNAL TRANSDUCTION HISTIDINE KINASE C"/>
    <property type="match status" value="1"/>
</dbReference>
<dbReference type="InterPro" id="IPR036097">
    <property type="entry name" value="HisK_dim/P_sf"/>
</dbReference>
<dbReference type="SMART" id="SM00388">
    <property type="entry name" value="HisKA"/>
    <property type="match status" value="1"/>
</dbReference>
<evidence type="ECO:0000256" key="3">
    <source>
        <dbReference type="ARBA" id="ARBA00022553"/>
    </source>
</evidence>
<evidence type="ECO:0000313" key="8">
    <source>
        <dbReference type="Proteomes" id="UP000315235"/>
    </source>
</evidence>
<name>A0A553H4G6_9PSED</name>
<organism evidence="7 8">
    <name type="scientific">Pseudomonas mangiferae</name>
    <dbReference type="NCBI Taxonomy" id="2593654"/>
    <lineage>
        <taxon>Bacteria</taxon>
        <taxon>Pseudomonadati</taxon>
        <taxon>Pseudomonadota</taxon>
        <taxon>Gammaproteobacteria</taxon>
        <taxon>Pseudomonadales</taxon>
        <taxon>Pseudomonadaceae</taxon>
        <taxon>Pseudomonas</taxon>
    </lineage>
</organism>
<dbReference type="GO" id="GO:0000155">
    <property type="term" value="F:phosphorelay sensor kinase activity"/>
    <property type="evidence" value="ECO:0007669"/>
    <property type="project" value="InterPro"/>
</dbReference>
<keyword evidence="3 4" id="KW-0597">Phosphoprotein</keyword>
<dbReference type="Proteomes" id="UP000315235">
    <property type="component" value="Unassembled WGS sequence"/>
</dbReference>
<comment type="caution">
    <text evidence="7">The sequence shown here is derived from an EMBL/GenBank/DDBJ whole genome shotgun (WGS) entry which is preliminary data.</text>
</comment>
<feature type="domain" description="Response regulatory" evidence="6">
    <location>
        <begin position="6"/>
        <end position="125"/>
    </location>
</feature>
<feature type="modified residue" description="4-aspartylphosphate" evidence="4">
    <location>
        <position position="56"/>
    </location>
</feature>
<accession>A0A553H4G6</accession>
<dbReference type="InterPro" id="IPR005467">
    <property type="entry name" value="His_kinase_dom"/>
</dbReference>
<evidence type="ECO:0000313" key="7">
    <source>
        <dbReference type="EMBL" id="TRX76638.1"/>
    </source>
</evidence>
<dbReference type="SUPFAM" id="SSF47384">
    <property type="entry name" value="Homodimeric domain of signal transducing histidine kinase"/>
    <property type="match status" value="1"/>
</dbReference>
<dbReference type="Pfam" id="PF00512">
    <property type="entry name" value="HisKA"/>
    <property type="match status" value="1"/>
</dbReference>
<protein>
    <recommendedName>
        <fullName evidence="2">histidine kinase</fullName>
        <ecNumber evidence="2">2.7.13.3</ecNumber>
    </recommendedName>
</protein>
<dbReference type="InterPro" id="IPR011006">
    <property type="entry name" value="CheY-like_superfamily"/>
</dbReference>
<dbReference type="PANTHER" id="PTHR43547">
    <property type="entry name" value="TWO-COMPONENT HISTIDINE KINASE"/>
    <property type="match status" value="1"/>
</dbReference>
<dbReference type="CDD" id="cd00082">
    <property type="entry name" value="HisKA"/>
    <property type="match status" value="1"/>
</dbReference>
<dbReference type="SUPFAM" id="SSF55874">
    <property type="entry name" value="ATPase domain of HSP90 chaperone/DNA topoisomerase II/histidine kinase"/>
    <property type="match status" value="1"/>
</dbReference>
<keyword evidence="8" id="KW-1185">Reference proteome</keyword>
<evidence type="ECO:0000259" key="5">
    <source>
        <dbReference type="PROSITE" id="PS50109"/>
    </source>
</evidence>
<comment type="catalytic activity">
    <reaction evidence="1">
        <text>ATP + protein L-histidine = ADP + protein N-phospho-L-histidine.</text>
        <dbReference type="EC" id="2.7.13.3"/>
    </reaction>
</comment>
<evidence type="ECO:0000256" key="1">
    <source>
        <dbReference type="ARBA" id="ARBA00000085"/>
    </source>
</evidence>
<dbReference type="InterPro" id="IPR003661">
    <property type="entry name" value="HisK_dim/P_dom"/>
</dbReference>
<dbReference type="AlphaFoldDB" id="A0A553H4G6"/>
<dbReference type="InterPro" id="IPR036890">
    <property type="entry name" value="HATPase_C_sf"/>
</dbReference>
<dbReference type="Pfam" id="PF02518">
    <property type="entry name" value="HATPase_c"/>
    <property type="match status" value="1"/>
</dbReference>
<dbReference type="SMART" id="SM00448">
    <property type="entry name" value="REC"/>
    <property type="match status" value="1"/>
</dbReference>
<evidence type="ECO:0000259" key="6">
    <source>
        <dbReference type="PROSITE" id="PS50110"/>
    </source>
</evidence>
<dbReference type="PROSITE" id="PS50109">
    <property type="entry name" value="HIS_KIN"/>
    <property type="match status" value="1"/>
</dbReference>
<dbReference type="RefSeq" id="WP_143486273.1">
    <property type="nucleotide sequence ID" value="NZ_VJOY01000001.1"/>
</dbReference>
<dbReference type="InterPro" id="IPR003594">
    <property type="entry name" value="HATPase_dom"/>
</dbReference>